<dbReference type="InterPro" id="IPR036249">
    <property type="entry name" value="Thioredoxin-like_sf"/>
</dbReference>
<dbReference type="Pfam" id="PF21352">
    <property type="entry name" value="Zn_ribbon_Thio2"/>
    <property type="match status" value="1"/>
</dbReference>
<dbReference type="InterPro" id="IPR005746">
    <property type="entry name" value="Thioredoxin"/>
</dbReference>
<dbReference type="EMBL" id="JAGQDG010000004">
    <property type="protein sequence ID" value="MBQ0935874.1"/>
    <property type="molecule type" value="Genomic_DNA"/>
</dbReference>
<evidence type="ECO:0000259" key="8">
    <source>
        <dbReference type="PROSITE" id="PS51352"/>
    </source>
</evidence>
<evidence type="ECO:0000256" key="2">
    <source>
        <dbReference type="ARBA" id="ARBA00022448"/>
    </source>
</evidence>
<dbReference type="InterPro" id="IPR013766">
    <property type="entry name" value="Thioredoxin_domain"/>
</dbReference>
<evidence type="ECO:0000256" key="7">
    <source>
        <dbReference type="NCBIfam" id="TIGR01068"/>
    </source>
</evidence>
<dbReference type="PANTHER" id="PTHR45663">
    <property type="entry name" value="GEO12009P1"/>
    <property type="match status" value="1"/>
</dbReference>
<dbReference type="Gene3D" id="2.30.30.380">
    <property type="entry name" value="Zn-finger domain of Sec23/24"/>
    <property type="match status" value="1"/>
</dbReference>
<organism evidence="9 10">
    <name type="scientific">Ideonella paludis</name>
    <dbReference type="NCBI Taxonomy" id="1233411"/>
    <lineage>
        <taxon>Bacteria</taxon>
        <taxon>Pseudomonadati</taxon>
        <taxon>Pseudomonadota</taxon>
        <taxon>Betaproteobacteria</taxon>
        <taxon>Burkholderiales</taxon>
        <taxon>Sphaerotilaceae</taxon>
        <taxon>Ideonella</taxon>
    </lineage>
</organism>
<dbReference type="Proteomes" id="UP000672097">
    <property type="component" value="Unassembled WGS sequence"/>
</dbReference>
<sequence length="143" mass="15320">METAMNLSCPACGATNRVPEARLSDQPVCGKCGHGLMEAKPVALDQATFQRFIAHTDLPVLVDFWADWCGPCKMMAPHFAQAAAAMPQVRFAKVDTEAAPQLSAAFNIRSIPTLALFKGGQEVARVSGAMSAADLQRWVSSQL</sequence>
<keyword evidence="2" id="KW-0813">Transport</keyword>
<evidence type="ECO:0000256" key="3">
    <source>
        <dbReference type="ARBA" id="ARBA00022723"/>
    </source>
</evidence>
<dbReference type="InterPro" id="IPR049299">
    <property type="entry name" value="Thio2_N"/>
</dbReference>
<keyword evidence="4" id="KW-0249">Electron transport</keyword>
<dbReference type="CDD" id="cd02947">
    <property type="entry name" value="TRX_family"/>
    <property type="match status" value="1"/>
</dbReference>
<keyword evidence="3" id="KW-0479">Metal-binding</keyword>
<comment type="caution">
    <text evidence="9">The sequence shown here is derived from an EMBL/GenBank/DDBJ whole genome shotgun (WGS) entry which is preliminary data.</text>
</comment>
<dbReference type="RefSeq" id="WP_210809196.1">
    <property type="nucleotide sequence ID" value="NZ_JAGQDG010000004.1"/>
</dbReference>
<dbReference type="NCBIfam" id="TIGR01068">
    <property type="entry name" value="thioredoxin"/>
    <property type="match status" value="1"/>
</dbReference>
<comment type="similarity">
    <text evidence="1">Belongs to the thioredoxin family.</text>
</comment>
<keyword evidence="5" id="KW-1015">Disulfide bond</keyword>
<feature type="domain" description="Thioredoxin" evidence="8">
    <location>
        <begin position="12"/>
        <end position="143"/>
    </location>
</feature>
<dbReference type="Pfam" id="PF00085">
    <property type="entry name" value="Thioredoxin"/>
    <property type="match status" value="1"/>
</dbReference>
<dbReference type="Gene3D" id="3.40.30.10">
    <property type="entry name" value="Glutaredoxin"/>
    <property type="match status" value="1"/>
</dbReference>
<keyword evidence="10" id="KW-1185">Reference proteome</keyword>
<gene>
    <name evidence="9" type="primary">trxC</name>
    <name evidence="9" type="ORF">KAK11_11105</name>
</gene>
<evidence type="ECO:0000256" key="1">
    <source>
        <dbReference type="ARBA" id="ARBA00008987"/>
    </source>
</evidence>
<evidence type="ECO:0000256" key="6">
    <source>
        <dbReference type="ARBA" id="ARBA00023284"/>
    </source>
</evidence>
<proteinExistence type="inferred from homology"/>
<dbReference type="SUPFAM" id="SSF52833">
    <property type="entry name" value="Thioredoxin-like"/>
    <property type="match status" value="1"/>
</dbReference>
<accession>A0ABS5DXJ3</accession>
<keyword evidence="6" id="KW-0676">Redox-active center</keyword>
<dbReference type="PRINTS" id="PR00421">
    <property type="entry name" value="THIOREDOXIN"/>
</dbReference>
<dbReference type="PROSITE" id="PS51352">
    <property type="entry name" value="THIOREDOXIN_2"/>
    <property type="match status" value="1"/>
</dbReference>
<name>A0ABS5DXJ3_9BURK</name>
<reference evidence="9 10" key="1">
    <citation type="submission" date="2021-04" db="EMBL/GenBank/DDBJ databases">
        <title>The genome sequence of type strain Ideonella paludis KCTC 32238.</title>
        <authorList>
            <person name="Liu Y."/>
        </authorList>
    </citation>
    <scope>NUCLEOTIDE SEQUENCE [LARGE SCALE GENOMIC DNA]</scope>
    <source>
        <strain evidence="9 10">KCTC 32238</strain>
    </source>
</reference>
<evidence type="ECO:0000256" key="5">
    <source>
        <dbReference type="ARBA" id="ARBA00023157"/>
    </source>
</evidence>
<dbReference type="InterPro" id="IPR017937">
    <property type="entry name" value="Thioredoxin_CS"/>
</dbReference>
<evidence type="ECO:0000256" key="4">
    <source>
        <dbReference type="ARBA" id="ARBA00022982"/>
    </source>
</evidence>
<dbReference type="PANTHER" id="PTHR45663:SF40">
    <property type="entry name" value="THIOREDOXIN 2"/>
    <property type="match status" value="1"/>
</dbReference>
<dbReference type="NCBIfam" id="NF008229">
    <property type="entry name" value="PRK10996.1"/>
    <property type="match status" value="1"/>
</dbReference>
<dbReference type="PROSITE" id="PS00194">
    <property type="entry name" value="THIOREDOXIN_1"/>
    <property type="match status" value="1"/>
</dbReference>
<protein>
    <recommendedName>
        <fullName evidence="7">Thioredoxin</fullName>
    </recommendedName>
</protein>
<evidence type="ECO:0000313" key="10">
    <source>
        <dbReference type="Proteomes" id="UP000672097"/>
    </source>
</evidence>
<evidence type="ECO:0000313" key="9">
    <source>
        <dbReference type="EMBL" id="MBQ0935874.1"/>
    </source>
</evidence>